<keyword evidence="5" id="KW-1185">Reference proteome</keyword>
<evidence type="ECO:0000259" key="1">
    <source>
        <dbReference type="Pfam" id="PF12867"/>
    </source>
</evidence>
<comment type="caution">
    <text evidence="2">The sequence shown here is derived from an EMBL/GenBank/DDBJ whole genome shotgun (WGS) entry which is preliminary data.</text>
</comment>
<evidence type="ECO:0000313" key="3">
    <source>
        <dbReference type="EMBL" id="GJM52387.1"/>
    </source>
</evidence>
<protein>
    <recommendedName>
        <fullName evidence="1">DinB-like domain-containing protein</fullName>
    </recommendedName>
</protein>
<evidence type="ECO:0000313" key="2">
    <source>
        <dbReference type="EMBL" id="GJM49237.1"/>
    </source>
</evidence>
<dbReference type="EMBL" id="BQKB01000013">
    <property type="protein sequence ID" value="GJM52387.1"/>
    <property type="molecule type" value="Genomic_DNA"/>
</dbReference>
<name>A0AAV5AX44_9FLAO</name>
<dbReference type="EMBL" id="BQKA01000006">
    <property type="protein sequence ID" value="GJM49237.1"/>
    <property type="molecule type" value="Genomic_DNA"/>
</dbReference>
<gene>
    <name evidence="2" type="ORF">RCZ15_02120</name>
    <name evidence="3" type="ORF">RCZ16_07040</name>
</gene>
<dbReference type="Pfam" id="PF12867">
    <property type="entry name" value="DinB_2"/>
    <property type="match status" value="1"/>
</dbReference>
<dbReference type="RefSeq" id="WP_264845818.1">
    <property type="nucleotide sequence ID" value="NZ_BPMA01000016.1"/>
</dbReference>
<sequence length="154" mass="17893">MDSNTIFDLHKITRGHLITYLDMLSPEQLAYIPEGFRNNIFWNIAHCVVTQQLLCYKFSELPLLISDTWVQKYCKGTIPTGSLPSQEEIQELRELLISTQKQLQQDYQQGKFVRYTAYTTSYGFSLNSIDEALLFNNTHEAMHLGIIKSLSYFK</sequence>
<evidence type="ECO:0000313" key="4">
    <source>
        <dbReference type="Proteomes" id="UP001207736"/>
    </source>
</evidence>
<dbReference type="Gene3D" id="1.20.120.450">
    <property type="entry name" value="dinb family like domain"/>
    <property type="match status" value="1"/>
</dbReference>
<dbReference type="SUPFAM" id="SSF109854">
    <property type="entry name" value="DinB/YfiT-like putative metalloenzymes"/>
    <property type="match status" value="1"/>
</dbReference>
<dbReference type="AlphaFoldDB" id="A0AAV5AX44"/>
<accession>A0AAV5AX44</accession>
<dbReference type="InterPro" id="IPR024775">
    <property type="entry name" value="DinB-like"/>
</dbReference>
<reference evidence="2 5" key="1">
    <citation type="submission" date="2021-11" db="EMBL/GenBank/DDBJ databases">
        <title>Draft genome sequence of Capnocytophaga sp. strain KC07075 isolated from cat oral cavity.</title>
        <authorList>
            <person name="Suzuki M."/>
            <person name="Imaoka K."/>
            <person name="Kimura M."/>
            <person name="Morikawa S."/>
            <person name="Maeda K."/>
        </authorList>
    </citation>
    <scope>NUCLEOTIDE SEQUENCE</scope>
    <source>
        <strain evidence="2">KC07075</strain>
        <strain evidence="3 5">KC07079</strain>
    </source>
</reference>
<dbReference type="Proteomes" id="UP001208692">
    <property type="component" value="Unassembled WGS sequence"/>
</dbReference>
<dbReference type="InterPro" id="IPR034660">
    <property type="entry name" value="DinB/YfiT-like"/>
</dbReference>
<feature type="domain" description="DinB-like" evidence="1">
    <location>
        <begin position="13"/>
        <end position="147"/>
    </location>
</feature>
<dbReference type="Proteomes" id="UP001207736">
    <property type="component" value="Unassembled WGS sequence"/>
</dbReference>
<organism evidence="2 4">
    <name type="scientific">Capnocytophaga catalasegens</name>
    <dbReference type="NCBI Taxonomy" id="1004260"/>
    <lineage>
        <taxon>Bacteria</taxon>
        <taxon>Pseudomonadati</taxon>
        <taxon>Bacteroidota</taxon>
        <taxon>Flavobacteriia</taxon>
        <taxon>Flavobacteriales</taxon>
        <taxon>Flavobacteriaceae</taxon>
        <taxon>Capnocytophaga</taxon>
    </lineage>
</organism>
<evidence type="ECO:0000313" key="5">
    <source>
        <dbReference type="Proteomes" id="UP001208692"/>
    </source>
</evidence>
<proteinExistence type="predicted"/>